<evidence type="ECO:0000313" key="2">
    <source>
        <dbReference type="EMBL" id="OGF00057.1"/>
    </source>
</evidence>
<keyword evidence="1" id="KW-0812">Transmembrane</keyword>
<dbReference type="EMBL" id="MFFF01000003">
    <property type="protein sequence ID" value="OGF00057.1"/>
    <property type="molecule type" value="Genomic_DNA"/>
</dbReference>
<proteinExistence type="predicted"/>
<evidence type="ECO:0000313" key="3">
    <source>
        <dbReference type="Proteomes" id="UP000177235"/>
    </source>
</evidence>
<comment type="caution">
    <text evidence="2">The sequence shown here is derived from an EMBL/GenBank/DDBJ whole genome shotgun (WGS) entry which is preliminary data.</text>
</comment>
<feature type="transmembrane region" description="Helical" evidence="1">
    <location>
        <begin position="27"/>
        <end position="46"/>
    </location>
</feature>
<sequence>MIIFSIILWIGLIISLTEWYRRRSPELRLLTVYLVVLTFLDGMTLLKDRFMVASSTWLTLLMIIKGIVVLIVVYKAFKLLKKV</sequence>
<keyword evidence="1" id="KW-1133">Transmembrane helix</keyword>
<gene>
    <name evidence="2" type="ORF">A3J05_02405</name>
</gene>
<accession>A0A1F5QD42</accession>
<dbReference type="Proteomes" id="UP000177235">
    <property type="component" value="Unassembled WGS sequence"/>
</dbReference>
<protein>
    <submittedName>
        <fullName evidence="2">Uncharacterized protein</fullName>
    </submittedName>
</protein>
<keyword evidence="1" id="KW-0472">Membrane</keyword>
<evidence type="ECO:0000256" key="1">
    <source>
        <dbReference type="SAM" id="Phobius"/>
    </source>
</evidence>
<organism evidence="2 3">
    <name type="scientific">Candidatus Doudnabacteria bacterium RIFCSPLOWO2_02_FULL_48_13</name>
    <dbReference type="NCBI Taxonomy" id="1817845"/>
    <lineage>
        <taxon>Bacteria</taxon>
        <taxon>Candidatus Doudnaibacteriota</taxon>
    </lineage>
</organism>
<feature type="transmembrane region" description="Helical" evidence="1">
    <location>
        <begin position="58"/>
        <end position="77"/>
    </location>
</feature>
<dbReference type="AlphaFoldDB" id="A0A1F5QD42"/>
<reference evidence="2 3" key="1">
    <citation type="journal article" date="2016" name="Nat. Commun.">
        <title>Thousands of microbial genomes shed light on interconnected biogeochemical processes in an aquifer system.</title>
        <authorList>
            <person name="Anantharaman K."/>
            <person name="Brown C.T."/>
            <person name="Hug L.A."/>
            <person name="Sharon I."/>
            <person name="Castelle C.J."/>
            <person name="Probst A.J."/>
            <person name="Thomas B.C."/>
            <person name="Singh A."/>
            <person name="Wilkins M.J."/>
            <person name="Karaoz U."/>
            <person name="Brodie E.L."/>
            <person name="Williams K.H."/>
            <person name="Hubbard S.S."/>
            <person name="Banfield J.F."/>
        </authorList>
    </citation>
    <scope>NUCLEOTIDE SEQUENCE [LARGE SCALE GENOMIC DNA]</scope>
</reference>
<name>A0A1F5QD42_9BACT</name>